<feature type="domain" description="Pectinesterase catalytic" evidence="8">
    <location>
        <begin position="152"/>
        <end position="237"/>
    </location>
</feature>
<dbReference type="PANTHER" id="PTHR31707">
    <property type="entry name" value="PECTINESTERASE"/>
    <property type="match status" value="1"/>
</dbReference>
<dbReference type="CDD" id="cd15798">
    <property type="entry name" value="PMEI-like_3"/>
    <property type="match status" value="1"/>
</dbReference>
<comment type="caution">
    <text evidence="10">The sequence shown here is derived from an EMBL/GenBank/DDBJ whole genome shotgun (WGS) entry which is preliminary data.</text>
</comment>
<protein>
    <recommendedName>
        <fullName evidence="12">Pectinesterase</fullName>
    </recommendedName>
</protein>
<dbReference type="SUPFAM" id="SSF101148">
    <property type="entry name" value="Plant invertase/pectin methylesterase inhibitor"/>
    <property type="match status" value="1"/>
</dbReference>
<sequence length="244" mass="26439">MNVSSSHIKVAKIPERERGFGTLTSITDDVLQGCQADDLQTLLSAILTNQETCLDGLQYSSSSSIKNALLAPISTLTMHYSVALALFTHGWGHGIDRYLTKREHIFFDLEDGASEGLPLLMPSEDKQIYESVSGKRALKASNNSGVLVREVVVVDLNGSGNFRTITGAVVAAPNKTVASHGYHLIYVVAGIYNEYVSIPKYKKYQMMIGAGINQTVITGDRSAGDGWTTFNSATFGKLIKSNIM</sequence>
<evidence type="ECO:0000313" key="10">
    <source>
        <dbReference type="EMBL" id="CAK7340612.1"/>
    </source>
</evidence>
<comment type="similarity">
    <text evidence="3">In the N-terminal section; belongs to the PMEI family.</text>
</comment>
<accession>A0AAV1RWK0</accession>
<evidence type="ECO:0000256" key="5">
    <source>
        <dbReference type="ARBA" id="ARBA00022512"/>
    </source>
</evidence>
<evidence type="ECO:0000256" key="3">
    <source>
        <dbReference type="ARBA" id="ARBA00006027"/>
    </source>
</evidence>
<feature type="domain" description="Pectinesterase inhibitor" evidence="9">
    <location>
        <begin position="30"/>
        <end position="86"/>
    </location>
</feature>
<dbReference type="InterPro" id="IPR035513">
    <property type="entry name" value="Invertase/methylesterase_inhib"/>
</dbReference>
<dbReference type="Pfam" id="PF01095">
    <property type="entry name" value="Pectinesterase"/>
    <property type="match status" value="1"/>
</dbReference>
<dbReference type="InterPro" id="IPR006501">
    <property type="entry name" value="Pectinesterase_inhib_dom"/>
</dbReference>
<dbReference type="Proteomes" id="UP001314170">
    <property type="component" value="Unassembled WGS sequence"/>
</dbReference>
<dbReference type="SUPFAM" id="SSF51126">
    <property type="entry name" value="Pectin lyase-like"/>
    <property type="match status" value="1"/>
</dbReference>
<keyword evidence="7" id="KW-0063">Aspartyl esterase</keyword>
<evidence type="ECO:0000259" key="8">
    <source>
        <dbReference type="Pfam" id="PF01095"/>
    </source>
</evidence>
<dbReference type="Gene3D" id="1.20.140.40">
    <property type="entry name" value="Invertase/pectin methylesterase inhibitor family protein"/>
    <property type="match status" value="1"/>
</dbReference>
<comment type="similarity">
    <text evidence="4">In the C-terminal section; belongs to the pectinesterase family.</text>
</comment>
<proteinExistence type="inferred from homology"/>
<keyword evidence="11" id="KW-1185">Reference proteome</keyword>
<evidence type="ECO:0000259" key="9">
    <source>
        <dbReference type="Pfam" id="PF04043"/>
    </source>
</evidence>
<evidence type="ECO:0000313" key="11">
    <source>
        <dbReference type="Proteomes" id="UP001314170"/>
    </source>
</evidence>
<dbReference type="InterPro" id="IPR000070">
    <property type="entry name" value="Pectinesterase_cat"/>
</dbReference>
<evidence type="ECO:0000256" key="7">
    <source>
        <dbReference type="ARBA" id="ARBA00023085"/>
    </source>
</evidence>
<evidence type="ECO:0000256" key="6">
    <source>
        <dbReference type="ARBA" id="ARBA00022801"/>
    </source>
</evidence>
<organism evidence="10 11">
    <name type="scientific">Dovyalis caffra</name>
    <dbReference type="NCBI Taxonomy" id="77055"/>
    <lineage>
        <taxon>Eukaryota</taxon>
        <taxon>Viridiplantae</taxon>
        <taxon>Streptophyta</taxon>
        <taxon>Embryophyta</taxon>
        <taxon>Tracheophyta</taxon>
        <taxon>Spermatophyta</taxon>
        <taxon>Magnoliopsida</taxon>
        <taxon>eudicotyledons</taxon>
        <taxon>Gunneridae</taxon>
        <taxon>Pentapetalae</taxon>
        <taxon>rosids</taxon>
        <taxon>fabids</taxon>
        <taxon>Malpighiales</taxon>
        <taxon>Salicaceae</taxon>
        <taxon>Flacourtieae</taxon>
        <taxon>Dovyalis</taxon>
    </lineage>
</organism>
<keyword evidence="6" id="KW-0378">Hydrolase</keyword>
<keyword evidence="5" id="KW-0964">Secreted</keyword>
<keyword evidence="5" id="KW-0134">Cell wall</keyword>
<dbReference type="Gene3D" id="2.160.20.10">
    <property type="entry name" value="Single-stranded right-handed beta-helix, Pectin lyase-like"/>
    <property type="match status" value="1"/>
</dbReference>
<reference evidence="10 11" key="1">
    <citation type="submission" date="2024-01" db="EMBL/GenBank/DDBJ databases">
        <authorList>
            <person name="Waweru B."/>
        </authorList>
    </citation>
    <scope>NUCLEOTIDE SEQUENCE [LARGE SCALE GENOMIC DNA]</scope>
</reference>
<dbReference type="GO" id="GO:0004857">
    <property type="term" value="F:enzyme inhibitor activity"/>
    <property type="evidence" value="ECO:0007669"/>
    <property type="project" value="InterPro"/>
</dbReference>
<dbReference type="AlphaFoldDB" id="A0AAV1RWK0"/>
<evidence type="ECO:0000256" key="4">
    <source>
        <dbReference type="ARBA" id="ARBA00007786"/>
    </source>
</evidence>
<dbReference type="GO" id="GO:0042545">
    <property type="term" value="P:cell wall modification"/>
    <property type="evidence" value="ECO:0007669"/>
    <property type="project" value="InterPro"/>
</dbReference>
<name>A0AAV1RWK0_9ROSI</name>
<evidence type="ECO:0008006" key="12">
    <source>
        <dbReference type="Google" id="ProtNLM"/>
    </source>
</evidence>
<dbReference type="Pfam" id="PF04043">
    <property type="entry name" value="PMEI"/>
    <property type="match status" value="1"/>
</dbReference>
<gene>
    <name evidence="10" type="ORF">DCAF_LOCUS15697</name>
</gene>
<comment type="pathway">
    <text evidence="2">Glycan metabolism; pectin degradation; 2-dehydro-3-deoxy-D-gluconate from pectin: step 1/5.</text>
</comment>
<dbReference type="EMBL" id="CAWUPB010001160">
    <property type="protein sequence ID" value="CAK7340612.1"/>
    <property type="molecule type" value="Genomic_DNA"/>
</dbReference>
<dbReference type="InterPro" id="IPR012334">
    <property type="entry name" value="Pectin_lyas_fold"/>
</dbReference>
<evidence type="ECO:0000256" key="1">
    <source>
        <dbReference type="ARBA" id="ARBA00004191"/>
    </source>
</evidence>
<dbReference type="GO" id="GO:0030599">
    <property type="term" value="F:pectinesterase activity"/>
    <property type="evidence" value="ECO:0007669"/>
    <property type="project" value="InterPro"/>
</dbReference>
<dbReference type="InterPro" id="IPR011050">
    <property type="entry name" value="Pectin_lyase_fold/virulence"/>
</dbReference>
<comment type="subcellular location">
    <subcellularLocation>
        <location evidence="1">Secreted</location>
        <location evidence="1">Cell wall</location>
    </subcellularLocation>
</comment>
<evidence type="ECO:0000256" key="2">
    <source>
        <dbReference type="ARBA" id="ARBA00005184"/>
    </source>
</evidence>